<dbReference type="Gene3D" id="1.10.40.30">
    <property type="entry name" value="Fumarase/aspartase (C-terminal domain)"/>
    <property type="match status" value="1"/>
</dbReference>
<feature type="non-terminal residue" evidence="2">
    <location>
        <position position="1"/>
    </location>
</feature>
<evidence type="ECO:0000259" key="1">
    <source>
        <dbReference type="Pfam" id="PF10415"/>
    </source>
</evidence>
<dbReference type="InterPro" id="IPR008948">
    <property type="entry name" value="L-Aspartase-like"/>
</dbReference>
<organism evidence="2">
    <name type="scientific">Salinimicrobium catena</name>
    <dbReference type="NCBI Taxonomy" id="390640"/>
    <lineage>
        <taxon>Bacteria</taxon>
        <taxon>Pseudomonadati</taxon>
        <taxon>Bacteroidota</taxon>
        <taxon>Flavobacteriia</taxon>
        <taxon>Flavobacteriales</taxon>
        <taxon>Flavobacteriaceae</taxon>
        <taxon>Salinimicrobium</taxon>
    </lineage>
</organism>
<feature type="domain" description="Fumarase C C-terminal" evidence="1">
    <location>
        <begin position="70"/>
        <end position="122"/>
    </location>
</feature>
<sequence length="126" mass="13649">QVIGNDVTINVGGMQGQFELNVFKPVMAANILQSAQLLGDACASFDEHCAVGIEPNHQRIQELLNNSLMLVTALNTKIGYYKAAEIANTAHNNGTTLKEEAVNLGYVTAEEFDEWVNPKDMVGGLK</sequence>
<proteinExistence type="predicted"/>
<dbReference type="InterPro" id="IPR018951">
    <property type="entry name" value="Fumarase_C_C"/>
</dbReference>
<dbReference type="Pfam" id="PF10415">
    <property type="entry name" value="FumaraseC_C"/>
    <property type="match status" value="1"/>
</dbReference>
<dbReference type="Proteomes" id="UP000885753">
    <property type="component" value="Unassembled WGS sequence"/>
</dbReference>
<dbReference type="GO" id="GO:0004333">
    <property type="term" value="F:fumarate hydratase activity"/>
    <property type="evidence" value="ECO:0007669"/>
    <property type="project" value="UniProtKB-EC"/>
</dbReference>
<dbReference type="Gene3D" id="1.20.200.10">
    <property type="entry name" value="Fumarase/aspartase (Central domain)"/>
    <property type="match status" value="1"/>
</dbReference>
<dbReference type="InterPro" id="IPR005677">
    <property type="entry name" value="Fum_hydII"/>
</dbReference>
<dbReference type="GO" id="GO:0006108">
    <property type="term" value="P:malate metabolic process"/>
    <property type="evidence" value="ECO:0007669"/>
    <property type="project" value="TreeGrafter"/>
</dbReference>
<name>A0A7C2M281_9FLAO</name>
<reference evidence="2" key="1">
    <citation type="journal article" date="2020" name="mSystems">
        <title>Genome- and Community-Level Interaction Insights into Carbon Utilization and Element Cycling Functions of Hydrothermarchaeota in Hydrothermal Sediment.</title>
        <authorList>
            <person name="Zhou Z."/>
            <person name="Liu Y."/>
            <person name="Xu W."/>
            <person name="Pan J."/>
            <person name="Luo Z.H."/>
            <person name="Li M."/>
        </authorList>
    </citation>
    <scope>NUCLEOTIDE SEQUENCE [LARGE SCALE GENOMIC DNA]</scope>
    <source>
        <strain evidence="2">SpSt-1235</strain>
    </source>
</reference>
<gene>
    <name evidence="2" type="primary">fumC</name>
    <name evidence="2" type="ORF">ENO10_04600</name>
</gene>
<dbReference type="GO" id="GO:0006106">
    <property type="term" value="P:fumarate metabolic process"/>
    <property type="evidence" value="ECO:0007669"/>
    <property type="project" value="InterPro"/>
</dbReference>
<dbReference type="EC" id="4.2.1.2" evidence="2"/>
<dbReference type="GO" id="GO:0006099">
    <property type="term" value="P:tricarboxylic acid cycle"/>
    <property type="evidence" value="ECO:0007669"/>
    <property type="project" value="InterPro"/>
</dbReference>
<dbReference type="FunFam" id="1.10.40.30:FF:000002">
    <property type="entry name" value="Fumarate hydratase class II"/>
    <property type="match status" value="1"/>
</dbReference>
<comment type="caution">
    <text evidence="2">The sequence shown here is derived from an EMBL/GenBank/DDBJ whole genome shotgun (WGS) entry which is preliminary data.</text>
</comment>
<keyword evidence="2" id="KW-0456">Lyase</keyword>
<dbReference type="PANTHER" id="PTHR11444:SF1">
    <property type="entry name" value="FUMARATE HYDRATASE, MITOCHONDRIAL"/>
    <property type="match status" value="1"/>
</dbReference>
<accession>A0A7C2M281</accession>
<dbReference type="SUPFAM" id="SSF48557">
    <property type="entry name" value="L-aspartase-like"/>
    <property type="match status" value="1"/>
</dbReference>
<dbReference type="AlphaFoldDB" id="A0A7C2M281"/>
<protein>
    <submittedName>
        <fullName evidence="2">Class II fumarate hydratase</fullName>
        <ecNumber evidence="2">4.2.1.2</ecNumber>
    </submittedName>
</protein>
<dbReference type="PANTHER" id="PTHR11444">
    <property type="entry name" value="ASPARTATEAMMONIA/ARGININOSUCCINATE/ADENYLOSUCCINATE LYASE"/>
    <property type="match status" value="1"/>
</dbReference>
<evidence type="ECO:0000313" key="2">
    <source>
        <dbReference type="EMBL" id="HER40483.1"/>
    </source>
</evidence>
<dbReference type="EMBL" id="DSEE01000338">
    <property type="protein sequence ID" value="HER40483.1"/>
    <property type="molecule type" value="Genomic_DNA"/>
</dbReference>